<dbReference type="GO" id="GO:0048788">
    <property type="term" value="C:cytoskeleton of presynaptic active zone"/>
    <property type="evidence" value="ECO:0007669"/>
    <property type="project" value="TreeGrafter"/>
</dbReference>
<evidence type="ECO:0000313" key="12">
    <source>
        <dbReference type="WBParaSite" id="HCON_00110980-00001"/>
    </source>
</evidence>
<name>A0A7I4YM30_HAECO</name>
<dbReference type="PANTHER" id="PTHR18861:SF0">
    <property type="entry name" value="BRUCHPILOT, ISOFORM J"/>
    <property type="match status" value="1"/>
</dbReference>
<dbReference type="AlphaFoldDB" id="A0A7I4YM30"/>
<feature type="coiled-coil region" evidence="9">
    <location>
        <begin position="692"/>
        <end position="780"/>
    </location>
</feature>
<evidence type="ECO:0000256" key="9">
    <source>
        <dbReference type="SAM" id="Coils"/>
    </source>
</evidence>
<evidence type="ECO:0000256" key="1">
    <source>
        <dbReference type="ARBA" id="ARBA00004245"/>
    </source>
</evidence>
<dbReference type="GO" id="GO:0007274">
    <property type="term" value="P:neuromuscular synaptic transmission"/>
    <property type="evidence" value="ECO:0007669"/>
    <property type="project" value="TreeGrafter"/>
</dbReference>
<feature type="compositionally biased region" description="Polar residues" evidence="10">
    <location>
        <begin position="109"/>
        <end position="119"/>
    </location>
</feature>
<evidence type="ECO:0000256" key="10">
    <source>
        <dbReference type="SAM" id="MobiDB-lite"/>
    </source>
</evidence>
<evidence type="ECO:0000313" key="11">
    <source>
        <dbReference type="Proteomes" id="UP000025227"/>
    </source>
</evidence>
<keyword evidence="6" id="KW-0206">Cytoskeleton</keyword>
<evidence type="ECO:0000256" key="6">
    <source>
        <dbReference type="ARBA" id="ARBA00023212"/>
    </source>
</evidence>
<dbReference type="OMA" id="EEILEMX"/>
<dbReference type="Pfam" id="PF10174">
    <property type="entry name" value="Cast"/>
    <property type="match status" value="1"/>
</dbReference>
<feature type="coiled-coil region" evidence="9">
    <location>
        <begin position="383"/>
        <end position="660"/>
    </location>
</feature>
<protein>
    <submittedName>
        <fullName evidence="12">Myosin_tail_1 domain-containing protein</fullName>
    </submittedName>
</protein>
<evidence type="ECO:0000256" key="7">
    <source>
        <dbReference type="ARBA" id="ARBA00023273"/>
    </source>
</evidence>
<feature type="region of interest" description="Disordered" evidence="10">
    <location>
        <begin position="88"/>
        <end position="123"/>
    </location>
</feature>
<keyword evidence="11" id="KW-1185">Reference proteome</keyword>
<dbReference type="GO" id="GO:0098882">
    <property type="term" value="F:structural constituent of presynaptic active zone"/>
    <property type="evidence" value="ECO:0007669"/>
    <property type="project" value="TreeGrafter"/>
</dbReference>
<dbReference type="Gene3D" id="1.10.287.1490">
    <property type="match status" value="1"/>
</dbReference>
<evidence type="ECO:0000256" key="8">
    <source>
        <dbReference type="ARBA" id="ARBA00034106"/>
    </source>
</evidence>
<dbReference type="InterPro" id="IPR019323">
    <property type="entry name" value="ELKS/CAST"/>
</dbReference>
<feature type="compositionally biased region" description="Low complexity" evidence="10">
    <location>
        <begin position="96"/>
        <end position="105"/>
    </location>
</feature>
<dbReference type="GO" id="GO:0030424">
    <property type="term" value="C:axon"/>
    <property type="evidence" value="ECO:0007669"/>
    <property type="project" value="UniProtKB-SubCell"/>
</dbReference>
<accession>A0A7I4YM30</accession>
<dbReference type="GO" id="GO:0048167">
    <property type="term" value="P:regulation of synaptic plasticity"/>
    <property type="evidence" value="ECO:0007669"/>
    <property type="project" value="TreeGrafter"/>
</dbReference>
<dbReference type="PANTHER" id="PTHR18861">
    <property type="entry name" value="ELKS/RAB6-INTERACTING/CAST PROTEIN"/>
    <property type="match status" value="1"/>
</dbReference>
<keyword evidence="5 9" id="KW-0175">Coiled coil</keyword>
<dbReference type="Proteomes" id="UP000025227">
    <property type="component" value="Unplaced"/>
</dbReference>
<feature type="coiled-coil region" evidence="9">
    <location>
        <begin position="298"/>
        <end position="358"/>
    </location>
</feature>
<proteinExistence type="predicted"/>
<evidence type="ECO:0000256" key="2">
    <source>
        <dbReference type="ARBA" id="ARBA00022490"/>
    </source>
</evidence>
<evidence type="ECO:0000256" key="4">
    <source>
        <dbReference type="ARBA" id="ARBA00023018"/>
    </source>
</evidence>
<keyword evidence="2" id="KW-0963">Cytoplasm</keyword>
<reference evidence="12" key="1">
    <citation type="submission" date="2020-12" db="UniProtKB">
        <authorList>
            <consortium name="WormBaseParasite"/>
        </authorList>
    </citation>
    <scope>IDENTIFICATION</scope>
    <source>
        <strain evidence="12">MHco3</strain>
    </source>
</reference>
<organism evidence="11 12">
    <name type="scientific">Haemonchus contortus</name>
    <name type="common">Barber pole worm</name>
    <dbReference type="NCBI Taxonomy" id="6289"/>
    <lineage>
        <taxon>Eukaryota</taxon>
        <taxon>Metazoa</taxon>
        <taxon>Ecdysozoa</taxon>
        <taxon>Nematoda</taxon>
        <taxon>Chromadorea</taxon>
        <taxon>Rhabditida</taxon>
        <taxon>Rhabditina</taxon>
        <taxon>Rhabditomorpha</taxon>
        <taxon>Strongyloidea</taxon>
        <taxon>Trichostrongylidae</taxon>
        <taxon>Haemonchus</taxon>
    </lineage>
</organism>
<keyword evidence="3" id="KW-0597">Phosphoprotein</keyword>
<keyword evidence="7" id="KW-0966">Cell projection</keyword>
<evidence type="ECO:0000256" key="3">
    <source>
        <dbReference type="ARBA" id="ARBA00022553"/>
    </source>
</evidence>
<comment type="subcellular location">
    <subcellularLocation>
        <location evidence="1">Cytoplasm</location>
        <location evidence="1">Cytoskeleton</location>
    </subcellularLocation>
    <subcellularLocation>
        <location evidence="8">Presynapse</location>
    </subcellularLocation>
</comment>
<dbReference type="OrthoDB" id="2019763at2759"/>
<sequence>DVLDRAWPARGRSLAWGGDLTGAIPARSFDGYTFSMVHPQGDLEQPVLNPSDYNTTQSRFGLGEYGSAFSAVQPRCSSYEPHDIGLATAPAPAPAPRGASAGPSRYGYPTTSARRQTLTRQHRSMDTMGPLETATDLGGHEAPLAISTNFPMHQSSGLQSLYRAPLSNPTSTNKNFWGNVGGMSHYSEAGGGTSGRMQGGLSLSAEYEQLKADYQASIEKLKSNNEFNQNFFGVPELKRERQMRREVERLLQTSAPGTAAISQDVAHLRMEIVARDEKIRQLSAMVDEGQSSLSDMRIRELEDTVAQLQEMLRVKEQQMIGGIDPSGRFALENALRIADEKQARITELQEEVSRLRLSRAGQPRDFTDKSITSHEMVTLRMKMERSEVELSERKAELAQCQTRMRHAEEQAADLRQHVQLLKEQITNREQQHTLLQGDVDALRQKLEGKNQQMEQRDQRIERLEKELAAAKGEVIEKNEQIQQSDHRTSQMMGRIDGLETSLRDKEAELDKAKIRLLSHPDVIKEKEMKDKIESMTLEKKRLQDHIDQLRRNSEKERLEQQETYQAELRQLRCNVENLQKELADRDVLLESQNEKIGDMDRELATSKQRLQTAITDKGAEELHREVESARGEIDKLLKIVRQLEKENTQLSSQCKQLQNAIDRGGTEASSGTLTKGDITSVVPGSLLPGGISAQAKKRIEELEEALRESVSITAEREVHLSQQKHILHQVNQQLSDARRENAELRKRVAEGSTGDREQLMRALEAERRQHIEQLLQLKQEALMAAIAEKDAHLALLEKSRAPREEIDNVRRHKDSLMRKLKQENERRAMVVRPDSAASVVQPGAATVAVGGPTPFISQPSPRQGDVMAMSGELDDAEGIWA</sequence>
<dbReference type="WBParaSite" id="HCON_00110980-00001">
    <property type="protein sequence ID" value="HCON_00110980-00001"/>
    <property type="gene ID" value="HCON_00110980"/>
</dbReference>
<evidence type="ECO:0000256" key="5">
    <source>
        <dbReference type="ARBA" id="ARBA00023054"/>
    </source>
</evidence>
<keyword evidence="4" id="KW-0770">Synapse</keyword>